<evidence type="ECO:0000313" key="1">
    <source>
        <dbReference type="Proteomes" id="UP000235220"/>
    </source>
</evidence>
<dbReference type="PANTHER" id="PTHR33358:SF12">
    <property type="entry name" value="F-BOX PROTEIN WITH A DOMAIN PROTEIN"/>
    <property type="match status" value="1"/>
</dbReference>
<organism evidence="1 2">
    <name type="scientific">Juglans regia</name>
    <name type="common">English walnut</name>
    <dbReference type="NCBI Taxonomy" id="51240"/>
    <lineage>
        <taxon>Eukaryota</taxon>
        <taxon>Viridiplantae</taxon>
        <taxon>Streptophyta</taxon>
        <taxon>Embryophyta</taxon>
        <taxon>Tracheophyta</taxon>
        <taxon>Spermatophyta</taxon>
        <taxon>Magnoliopsida</taxon>
        <taxon>eudicotyledons</taxon>
        <taxon>Gunneridae</taxon>
        <taxon>Pentapetalae</taxon>
        <taxon>rosids</taxon>
        <taxon>fabids</taxon>
        <taxon>Fagales</taxon>
        <taxon>Juglandaceae</taxon>
        <taxon>Juglans</taxon>
    </lineage>
</organism>
<reference evidence="2" key="1">
    <citation type="submission" date="2025-08" db="UniProtKB">
        <authorList>
            <consortium name="RefSeq"/>
        </authorList>
    </citation>
    <scope>IDENTIFICATION</scope>
    <source>
        <tissue evidence="2">Leaves</tissue>
    </source>
</reference>
<keyword evidence="1" id="KW-1185">Reference proteome</keyword>
<dbReference type="STRING" id="51240.A0A2I4H0Y6"/>
<sequence length="437" mass="47982">MASLKASTLLLPSFSSSSSSSSYCCSMKLNDAIHVPKLPKVRFSVPKIAMRKLVDEMNRRVNEFTNRVPIENINLTSTPAANDIVESSNSTSFAATQLYAILEAVADRVEMHTNVGQQRDNWNTLLLNSINMITLTAAAMVGAAAIGGSGMPLLALKLSATFLYAAAAGMLLVMNKIQPSQLAEEQRNATRLFKQLRSQIQTMLALRTPTQEDVEDVMERVLALDKAYPLPLLGATLDKFPAKFEPAAWWPSHQLIIQMENESHEGKQLETNGWSEELEAEMREIMEVVKRKDSEDYERLGNLVLKINKILAISGPLLTGIAAVGSACVGNVAWAAVVALSAGALATTVNTFQHGAQVGMVFEMYRNAGGFLRLLKETIEEALEEKDLERRENGELFETKVTLQLGRSVSQLRDLARKSASCRIDGIAMDEFASKLF</sequence>
<dbReference type="Gramene" id="Jr04_13820_p1">
    <property type="protein sequence ID" value="cds.Jr04_13820_p1"/>
    <property type="gene ID" value="Jr04_13820"/>
</dbReference>
<dbReference type="AlphaFoldDB" id="A0A2I4H0Y6"/>
<dbReference type="PANTHER" id="PTHR33358">
    <property type="entry name" value="F-BOX PROTEIN WITH A DOMAIN PROTEIN"/>
    <property type="match status" value="1"/>
</dbReference>
<dbReference type="OrthoDB" id="1897643at2759"/>
<gene>
    <name evidence="2" type="primary">LOC109012571</name>
</gene>
<dbReference type="FunCoup" id="A0A2I4H0Y6">
    <property type="interactions" value="37"/>
</dbReference>
<name>A0A2I4H0Y6_JUGRE</name>
<evidence type="ECO:0000313" key="2">
    <source>
        <dbReference type="RefSeq" id="XP_018849821.2"/>
    </source>
</evidence>
<accession>A0A2I4H0Y6</accession>
<proteinExistence type="predicted"/>
<dbReference type="InterPro" id="IPR027949">
    <property type="entry name" value="Chloroplast_duf"/>
</dbReference>
<dbReference type="KEGG" id="jre:109012571"/>
<dbReference type="Pfam" id="PF14476">
    <property type="entry name" value="Chloroplast_duf"/>
    <property type="match status" value="1"/>
</dbReference>
<dbReference type="GeneID" id="109012571"/>
<protein>
    <submittedName>
        <fullName evidence="2">Probable F-box protein At4g22030</fullName>
    </submittedName>
</protein>
<dbReference type="Proteomes" id="UP000235220">
    <property type="component" value="Chromosome 4"/>
</dbReference>
<dbReference type="RefSeq" id="XP_018849821.2">
    <property type="nucleotide sequence ID" value="XM_018994276.2"/>
</dbReference>